<sequence>MAAQRSRRFGAWQLGWTAAGVAVLGAVVAFVARASAPRYGEIVANHAGWADDAMRSLGATMVARQPYDLVFEIALGITAVAVIVLLCVGVRALGKWSASRRNPRTPF</sequence>
<accession>A0ABY8C3P1</accession>
<dbReference type="Proteomes" id="UP001214553">
    <property type="component" value="Chromosome"/>
</dbReference>
<reference evidence="2 3" key="1">
    <citation type="submission" date="2023-03" db="EMBL/GenBank/DDBJ databases">
        <title>Genome sequence of Microbacterium sp. KACC 23027.</title>
        <authorList>
            <person name="Kim S."/>
            <person name="Heo J."/>
            <person name="Kwon S.-W."/>
        </authorList>
    </citation>
    <scope>NUCLEOTIDE SEQUENCE [LARGE SCALE GENOMIC DNA]</scope>
    <source>
        <strain evidence="2 3">KACC 23027</strain>
    </source>
</reference>
<keyword evidence="3" id="KW-1185">Reference proteome</keyword>
<keyword evidence="1" id="KW-0472">Membrane</keyword>
<evidence type="ECO:0008006" key="4">
    <source>
        <dbReference type="Google" id="ProtNLM"/>
    </source>
</evidence>
<gene>
    <name evidence="2" type="ORF">PU630_07250</name>
</gene>
<proteinExistence type="predicted"/>
<keyword evidence="1" id="KW-1133">Transmembrane helix</keyword>
<feature type="transmembrane region" description="Helical" evidence="1">
    <location>
        <begin position="73"/>
        <end position="94"/>
    </location>
</feature>
<dbReference type="EMBL" id="CP119108">
    <property type="protein sequence ID" value="WEG10337.1"/>
    <property type="molecule type" value="Genomic_DNA"/>
</dbReference>
<protein>
    <recommendedName>
        <fullName evidence="4">Transmembrane protein</fullName>
    </recommendedName>
</protein>
<evidence type="ECO:0000256" key="1">
    <source>
        <dbReference type="SAM" id="Phobius"/>
    </source>
</evidence>
<dbReference type="RefSeq" id="WP_275279692.1">
    <property type="nucleotide sequence ID" value="NZ_CP119108.1"/>
</dbReference>
<evidence type="ECO:0000313" key="3">
    <source>
        <dbReference type="Proteomes" id="UP001214553"/>
    </source>
</evidence>
<organism evidence="2 3">
    <name type="scientific">Microbacterium horticulturae</name>
    <dbReference type="NCBI Taxonomy" id="3028316"/>
    <lineage>
        <taxon>Bacteria</taxon>
        <taxon>Bacillati</taxon>
        <taxon>Actinomycetota</taxon>
        <taxon>Actinomycetes</taxon>
        <taxon>Micrococcales</taxon>
        <taxon>Microbacteriaceae</taxon>
        <taxon>Microbacterium</taxon>
    </lineage>
</organism>
<name>A0ABY8C3P1_9MICO</name>
<evidence type="ECO:0000313" key="2">
    <source>
        <dbReference type="EMBL" id="WEG10337.1"/>
    </source>
</evidence>
<feature type="transmembrane region" description="Helical" evidence="1">
    <location>
        <begin position="12"/>
        <end position="32"/>
    </location>
</feature>
<keyword evidence="1" id="KW-0812">Transmembrane</keyword>